<feature type="non-terminal residue" evidence="1">
    <location>
        <position position="111"/>
    </location>
</feature>
<sequence>VGLCDPYGICVASNIQARWSSPPAGLVKINVDAGFKLNQKKDAAGVVIRDENREIIGAWCKITYHVLSVFAVEAVTKTVAFMTHHRIVDSLRRTVGICYLNTPFLVLIALY</sequence>
<reference evidence="1 2" key="1">
    <citation type="journal article" date="2019" name="Genome Biol. Evol.">
        <title>Insights into the evolution of the New World diploid cottons (Gossypium, subgenus Houzingenia) based on genome sequencing.</title>
        <authorList>
            <person name="Grover C.E."/>
            <person name="Arick M.A. 2nd"/>
            <person name="Thrash A."/>
            <person name="Conover J.L."/>
            <person name="Sanders W.S."/>
            <person name="Peterson D.G."/>
            <person name="Frelichowski J.E."/>
            <person name="Scheffler J.A."/>
            <person name="Scheffler B.E."/>
            <person name="Wendel J.F."/>
        </authorList>
    </citation>
    <scope>NUCLEOTIDE SEQUENCE [LARGE SCALE GENOMIC DNA]</scope>
    <source>
        <strain evidence="1">0</strain>
        <tissue evidence="1">Leaf</tissue>
    </source>
</reference>
<keyword evidence="2" id="KW-1185">Reference proteome</keyword>
<proteinExistence type="predicted"/>
<dbReference type="OrthoDB" id="1002684at2759"/>
<gene>
    <name evidence="1" type="ORF">Gohar_000541</name>
</gene>
<evidence type="ECO:0000313" key="2">
    <source>
        <dbReference type="Proteomes" id="UP000593560"/>
    </source>
</evidence>
<accession>A0A7J9I0Z7</accession>
<dbReference type="AlphaFoldDB" id="A0A7J9I0Z7"/>
<comment type="caution">
    <text evidence="1">The sequence shown here is derived from an EMBL/GenBank/DDBJ whole genome shotgun (WGS) entry which is preliminary data.</text>
</comment>
<dbReference type="Proteomes" id="UP000593560">
    <property type="component" value="Unassembled WGS sequence"/>
</dbReference>
<organism evidence="1 2">
    <name type="scientific">Gossypium harknessii</name>
    <dbReference type="NCBI Taxonomy" id="34285"/>
    <lineage>
        <taxon>Eukaryota</taxon>
        <taxon>Viridiplantae</taxon>
        <taxon>Streptophyta</taxon>
        <taxon>Embryophyta</taxon>
        <taxon>Tracheophyta</taxon>
        <taxon>Spermatophyta</taxon>
        <taxon>Magnoliopsida</taxon>
        <taxon>eudicotyledons</taxon>
        <taxon>Gunneridae</taxon>
        <taxon>Pentapetalae</taxon>
        <taxon>rosids</taxon>
        <taxon>malvids</taxon>
        <taxon>Malvales</taxon>
        <taxon>Malvaceae</taxon>
        <taxon>Malvoideae</taxon>
        <taxon>Gossypium</taxon>
    </lineage>
</organism>
<evidence type="ECO:0000313" key="1">
    <source>
        <dbReference type="EMBL" id="MBA0815809.1"/>
    </source>
</evidence>
<feature type="non-terminal residue" evidence="1">
    <location>
        <position position="1"/>
    </location>
</feature>
<protein>
    <recommendedName>
        <fullName evidence="3">RNase H type-1 domain-containing protein</fullName>
    </recommendedName>
</protein>
<dbReference type="EMBL" id="JABFAD010000013">
    <property type="protein sequence ID" value="MBA0815809.1"/>
    <property type="molecule type" value="Genomic_DNA"/>
</dbReference>
<name>A0A7J9I0Z7_9ROSI</name>
<evidence type="ECO:0008006" key="3">
    <source>
        <dbReference type="Google" id="ProtNLM"/>
    </source>
</evidence>